<dbReference type="InterPro" id="IPR011146">
    <property type="entry name" value="HIT-like"/>
</dbReference>
<keyword evidence="6" id="KW-1185">Reference proteome</keyword>
<dbReference type="PRINTS" id="PR00332">
    <property type="entry name" value="HISTRIAD"/>
</dbReference>
<feature type="active site" description="Tele-AMP-histidine intermediate" evidence="1">
    <location>
        <position position="117"/>
    </location>
</feature>
<accession>A0A261G675</accession>
<dbReference type="PANTHER" id="PTHR23089">
    <property type="entry name" value="HISTIDINE TRIAD HIT PROTEIN"/>
    <property type="match status" value="1"/>
</dbReference>
<feature type="short sequence motif" description="Histidine triad motif" evidence="2 3">
    <location>
        <begin position="115"/>
        <end position="119"/>
    </location>
</feature>
<evidence type="ECO:0000313" key="5">
    <source>
        <dbReference type="EMBL" id="OZG66929.1"/>
    </source>
</evidence>
<organism evidence="5 6">
    <name type="scientific">Bifidobacterium aquikefiri</name>
    <dbReference type="NCBI Taxonomy" id="1653207"/>
    <lineage>
        <taxon>Bacteria</taxon>
        <taxon>Bacillati</taxon>
        <taxon>Actinomycetota</taxon>
        <taxon>Actinomycetes</taxon>
        <taxon>Bifidobacteriales</taxon>
        <taxon>Bifidobacteriaceae</taxon>
        <taxon>Bifidobacterium</taxon>
    </lineage>
</organism>
<reference evidence="5 6" key="1">
    <citation type="journal article" date="2017" name="BMC Genomics">
        <title>Comparative genomic and phylogenomic analyses of the Bifidobacteriaceae family.</title>
        <authorList>
            <person name="Lugli G.A."/>
            <person name="Milani C."/>
            <person name="Turroni F."/>
            <person name="Duranti S."/>
            <person name="Mancabelli L."/>
            <person name="Mangifesta M."/>
            <person name="Ferrario C."/>
            <person name="Modesto M."/>
            <person name="Mattarelli P."/>
            <person name="Jiri K."/>
            <person name="van Sinderen D."/>
            <person name="Ventura M."/>
        </authorList>
    </citation>
    <scope>NUCLEOTIDE SEQUENCE [LARGE SCALE GENOMIC DNA]</scope>
    <source>
        <strain evidence="5 6">LMG 28769</strain>
    </source>
</reference>
<evidence type="ECO:0000256" key="1">
    <source>
        <dbReference type="PIRSR" id="PIRSR601310-1"/>
    </source>
</evidence>
<dbReference type="InterPro" id="IPR001310">
    <property type="entry name" value="Histidine_triad_HIT"/>
</dbReference>
<evidence type="ECO:0000313" key="6">
    <source>
        <dbReference type="Proteomes" id="UP000216451"/>
    </source>
</evidence>
<dbReference type="GO" id="GO:0016787">
    <property type="term" value="F:hydrolase activity"/>
    <property type="evidence" value="ECO:0007669"/>
    <property type="project" value="UniProtKB-KW"/>
</dbReference>
<dbReference type="Pfam" id="PF11969">
    <property type="entry name" value="DcpS_C"/>
    <property type="match status" value="1"/>
</dbReference>
<gene>
    <name evidence="5" type="ORF">BAQU_1001</name>
</gene>
<keyword evidence="5" id="KW-0378">Hydrolase</keyword>
<evidence type="ECO:0000259" key="4">
    <source>
        <dbReference type="PROSITE" id="PS51084"/>
    </source>
</evidence>
<dbReference type="InterPro" id="IPR036265">
    <property type="entry name" value="HIT-like_sf"/>
</dbReference>
<dbReference type="CDD" id="cd01276">
    <property type="entry name" value="PKCI_related"/>
    <property type="match status" value="1"/>
</dbReference>
<dbReference type="Gene3D" id="3.30.428.10">
    <property type="entry name" value="HIT-like"/>
    <property type="match status" value="1"/>
</dbReference>
<comment type="caution">
    <text evidence="5">The sequence shown here is derived from an EMBL/GenBank/DDBJ whole genome shotgun (WGS) entry which is preliminary data.</text>
</comment>
<evidence type="ECO:0000256" key="3">
    <source>
        <dbReference type="PROSITE-ProRule" id="PRU00464"/>
    </source>
</evidence>
<proteinExistence type="predicted"/>
<dbReference type="EMBL" id="MWXA01000005">
    <property type="protein sequence ID" value="OZG66929.1"/>
    <property type="molecule type" value="Genomic_DNA"/>
</dbReference>
<dbReference type="Proteomes" id="UP000216451">
    <property type="component" value="Unassembled WGS sequence"/>
</dbReference>
<dbReference type="SUPFAM" id="SSF54197">
    <property type="entry name" value="HIT-like"/>
    <property type="match status" value="1"/>
</dbReference>
<feature type="domain" description="HIT" evidence="4">
    <location>
        <begin position="24"/>
        <end position="128"/>
    </location>
</feature>
<dbReference type="PROSITE" id="PS51084">
    <property type="entry name" value="HIT_2"/>
    <property type="match status" value="1"/>
</dbReference>
<name>A0A261G675_9BIFI</name>
<evidence type="ECO:0000256" key="2">
    <source>
        <dbReference type="PIRSR" id="PIRSR601310-3"/>
    </source>
</evidence>
<sequence length="128" mass="13939">MAIPTVFIIHVSKGDSMSEANECLFCKIIAGEIPSNTVFEDDSTIAFSDIHPKAKVHVLIVPKKHYATVAELAQRDPSELSHMVGIAKSIADKEFHGAYRLIFNTGEDAGQSVFHVHAHVLTGEVLAE</sequence>
<dbReference type="AlphaFoldDB" id="A0A261G675"/>
<protein>
    <submittedName>
        <fullName evidence="5">Diadenosine tetraphosphate hydrolase</fullName>
    </submittedName>
</protein>